<dbReference type="EMBL" id="BJWL01000402">
    <property type="protein sequence ID" value="GFS42714.1"/>
    <property type="molecule type" value="Genomic_DNA"/>
</dbReference>
<proteinExistence type="predicted"/>
<evidence type="ECO:0000313" key="3">
    <source>
        <dbReference type="Proteomes" id="UP000585474"/>
    </source>
</evidence>
<accession>A0A7J0DUA5</accession>
<gene>
    <name evidence="2" type="ORF">Acr_00g0081300</name>
</gene>
<name>A0A7J0DUA5_9ERIC</name>
<evidence type="ECO:0000313" key="2">
    <source>
        <dbReference type="EMBL" id="GFS42714.1"/>
    </source>
</evidence>
<comment type="caution">
    <text evidence="2">The sequence shown here is derived from an EMBL/GenBank/DDBJ whole genome shotgun (WGS) entry which is preliminary data.</text>
</comment>
<keyword evidence="3" id="KW-1185">Reference proteome</keyword>
<sequence>MICRDTAIGLKMFSKILWKTTLVLKMLSRQPVNLTQPITSTISPRNKRNHRSEVSKPSDTGLQVNSIANAVPIGFGTSGSMKPAEKSHVNVQGRYHRSMLLNKSEKLSTSCEDGSHETQASVATSSLASQSFQMVESSNDPALLKPSEYMTTPCGKRASTSEHAHAVKELNQSSAQNRRQACLFPLMF</sequence>
<dbReference type="Proteomes" id="UP000585474">
    <property type="component" value="Unassembled WGS sequence"/>
</dbReference>
<dbReference type="AlphaFoldDB" id="A0A7J0DUA5"/>
<dbReference type="OrthoDB" id="6283463at2759"/>
<organism evidence="2 3">
    <name type="scientific">Actinidia rufa</name>
    <dbReference type="NCBI Taxonomy" id="165716"/>
    <lineage>
        <taxon>Eukaryota</taxon>
        <taxon>Viridiplantae</taxon>
        <taxon>Streptophyta</taxon>
        <taxon>Embryophyta</taxon>
        <taxon>Tracheophyta</taxon>
        <taxon>Spermatophyta</taxon>
        <taxon>Magnoliopsida</taxon>
        <taxon>eudicotyledons</taxon>
        <taxon>Gunneridae</taxon>
        <taxon>Pentapetalae</taxon>
        <taxon>asterids</taxon>
        <taxon>Ericales</taxon>
        <taxon>Actinidiaceae</taxon>
        <taxon>Actinidia</taxon>
    </lineage>
</organism>
<evidence type="ECO:0000256" key="1">
    <source>
        <dbReference type="SAM" id="MobiDB-lite"/>
    </source>
</evidence>
<protein>
    <submittedName>
        <fullName evidence="2">Uncharacterized protein</fullName>
    </submittedName>
</protein>
<reference evidence="3" key="1">
    <citation type="submission" date="2019-07" db="EMBL/GenBank/DDBJ databases">
        <title>De Novo Assembly of kiwifruit Actinidia rufa.</title>
        <authorList>
            <person name="Sugita-Konishi S."/>
            <person name="Sato K."/>
            <person name="Mori E."/>
            <person name="Abe Y."/>
            <person name="Kisaki G."/>
            <person name="Hamano K."/>
            <person name="Suezawa K."/>
            <person name="Otani M."/>
            <person name="Fukuda T."/>
            <person name="Manabe T."/>
            <person name="Gomi K."/>
            <person name="Tabuchi M."/>
            <person name="Akimitsu K."/>
            <person name="Kataoka I."/>
        </authorList>
    </citation>
    <scope>NUCLEOTIDE SEQUENCE [LARGE SCALE GENOMIC DNA]</scope>
    <source>
        <strain evidence="3">cv. Fuchu</strain>
    </source>
</reference>
<feature type="region of interest" description="Disordered" evidence="1">
    <location>
        <begin position="41"/>
        <end position="60"/>
    </location>
</feature>